<feature type="transmembrane region" description="Helical" evidence="6">
    <location>
        <begin position="77"/>
        <end position="103"/>
    </location>
</feature>
<dbReference type="InterPro" id="IPR002797">
    <property type="entry name" value="Polysacc_synth"/>
</dbReference>
<accession>A0ABP8MG83</accession>
<evidence type="ECO:0008006" key="9">
    <source>
        <dbReference type="Google" id="ProtNLM"/>
    </source>
</evidence>
<feature type="transmembrane region" description="Helical" evidence="6">
    <location>
        <begin position="12"/>
        <end position="30"/>
    </location>
</feature>
<comment type="caution">
    <text evidence="7">The sequence shown here is derived from an EMBL/GenBank/DDBJ whole genome shotgun (WGS) entry which is preliminary data.</text>
</comment>
<evidence type="ECO:0000256" key="4">
    <source>
        <dbReference type="ARBA" id="ARBA00022989"/>
    </source>
</evidence>
<evidence type="ECO:0000256" key="1">
    <source>
        <dbReference type="ARBA" id="ARBA00004651"/>
    </source>
</evidence>
<feature type="transmembrane region" description="Helical" evidence="6">
    <location>
        <begin position="334"/>
        <end position="354"/>
    </location>
</feature>
<feature type="transmembrane region" description="Helical" evidence="6">
    <location>
        <begin position="361"/>
        <end position="380"/>
    </location>
</feature>
<feature type="transmembrane region" description="Helical" evidence="6">
    <location>
        <begin position="168"/>
        <end position="190"/>
    </location>
</feature>
<dbReference type="Proteomes" id="UP001501410">
    <property type="component" value="Unassembled WGS sequence"/>
</dbReference>
<dbReference type="InterPro" id="IPR050833">
    <property type="entry name" value="Poly_Biosynth_Transport"/>
</dbReference>
<dbReference type="Pfam" id="PF01943">
    <property type="entry name" value="Polysacc_synt"/>
    <property type="match status" value="1"/>
</dbReference>
<dbReference type="PANTHER" id="PTHR30250">
    <property type="entry name" value="PST FAMILY PREDICTED COLANIC ACID TRANSPORTER"/>
    <property type="match status" value="1"/>
</dbReference>
<evidence type="ECO:0000256" key="3">
    <source>
        <dbReference type="ARBA" id="ARBA00022692"/>
    </source>
</evidence>
<feature type="transmembrane region" description="Helical" evidence="6">
    <location>
        <begin position="141"/>
        <end position="162"/>
    </location>
</feature>
<evidence type="ECO:0000256" key="5">
    <source>
        <dbReference type="ARBA" id="ARBA00023136"/>
    </source>
</evidence>
<organism evidence="7 8">
    <name type="scientific">Rurimicrobium arvi</name>
    <dbReference type="NCBI Taxonomy" id="2049916"/>
    <lineage>
        <taxon>Bacteria</taxon>
        <taxon>Pseudomonadati</taxon>
        <taxon>Bacteroidota</taxon>
        <taxon>Chitinophagia</taxon>
        <taxon>Chitinophagales</taxon>
        <taxon>Chitinophagaceae</taxon>
        <taxon>Rurimicrobium</taxon>
    </lineage>
</organism>
<evidence type="ECO:0000256" key="6">
    <source>
        <dbReference type="SAM" id="Phobius"/>
    </source>
</evidence>
<dbReference type="RefSeq" id="WP_344821495.1">
    <property type="nucleotide sequence ID" value="NZ_BAABEZ010000001.1"/>
</dbReference>
<keyword evidence="4 6" id="KW-1133">Transmembrane helix</keyword>
<gene>
    <name evidence="7" type="ORF">GCM10023092_00530</name>
</gene>
<keyword evidence="5 6" id="KW-0472">Membrane</keyword>
<feature type="transmembrane region" description="Helical" evidence="6">
    <location>
        <begin position="109"/>
        <end position="129"/>
    </location>
</feature>
<dbReference type="EMBL" id="BAABEZ010000001">
    <property type="protein sequence ID" value="GAA4448272.1"/>
    <property type="molecule type" value="Genomic_DNA"/>
</dbReference>
<evidence type="ECO:0000313" key="7">
    <source>
        <dbReference type="EMBL" id="GAA4448272.1"/>
    </source>
</evidence>
<feature type="transmembrane region" description="Helical" evidence="6">
    <location>
        <begin position="294"/>
        <end position="314"/>
    </location>
</feature>
<proteinExistence type="predicted"/>
<comment type="subcellular location">
    <subcellularLocation>
        <location evidence="1">Cell membrane</location>
        <topology evidence="1">Multi-pass membrane protein</topology>
    </subcellularLocation>
</comment>
<reference evidence="8" key="1">
    <citation type="journal article" date="2019" name="Int. J. Syst. Evol. Microbiol.">
        <title>The Global Catalogue of Microorganisms (GCM) 10K type strain sequencing project: providing services to taxonomists for standard genome sequencing and annotation.</title>
        <authorList>
            <consortium name="The Broad Institute Genomics Platform"/>
            <consortium name="The Broad Institute Genome Sequencing Center for Infectious Disease"/>
            <person name="Wu L."/>
            <person name="Ma J."/>
        </authorList>
    </citation>
    <scope>NUCLEOTIDE SEQUENCE [LARGE SCALE GENOMIC DNA]</scope>
    <source>
        <strain evidence="8">JCM 31921</strain>
    </source>
</reference>
<feature type="transmembrane region" description="Helical" evidence="6">
    <location>
        <begin position="42"/>
        <end position="65"/>
    </location>
</feature>
<sequence length="472" mass="51719">MANKLFRDLSANTVQTGITQLSGLLIFYLLSRFIPKDQFGDFQWTTAVGSTLITIGSLGLDMVLVKRIAAGNKPVRIAGIHFFHTLIVSTVVLAGLLLTLFLFPHLQLLHPLFLLIVLQQALGNIANSFKFSLTGFQSFRQLAIISILFNLGKAGIIAGLFFSHTLSVRNVALGFLVASLIELAGGYAYLHRKLRGKLRPVYAPRTYRSFVSESLPQLGVVLFDSALARIDWILLGIFSTTSVTAEYTFAYKFFELSKLPLLILAPVLLTRLSALTSQSGILPEGQKTQINQFVRLEIALSFCIPIVLACIWTPFIDKLTDGKFGAVNQLNFELLALCVPLHFAVNFLWTLAFVQGKLRTIMYITIISSLLNLGLNAILIPQLGGTGAAIAFLASSIFQVAAYYFTTDQSQLKLHPGSMLWQFVLSIVSVKAGMYLTGSAYVAALVAFVVYVTGSVVSGQLPLQQLKALKRN</sequence>
<protein>
    <recommendedName>
        <fullName evidence="9">Membrane protein involved in the export of O-antigen and teichoic acid</fullName>
    </recommendedName>
</protein>
<feature type="transmembrane region" description="Helical" evidence="6">
    <location>
        <begin position="386"/>
        <end position="406"/>
    </location>
</feature>
<evidence type="ECO:0000313" key="8">
    <source>
        <dbReference type="Proteomes" id="UP001501410"/>
    </source>
</evidence>
<keyword evidence="2" id="KW-1003">Cell membrane</keyword>
<feature type="transmembrane region" description="Helical" evidence="6">
    <location>
        <begin position="418"/>
        <end position="436"/>
    </location>
</feature>
<evidence type="ECO:0000256" key="2">
    <source>
        <dbReference type="ARBA" id="ARBA00022475"/>
    </source>
</evidence>
<keyword evidence="3 6" id="KW-0812">Transmembrane</keyword>
<feature type="transmembrane region" description="Helical" evidence="6">
    <location>
        <begin position="442"/>
        <end position="463"/>
    </location>
</feature>
<keyword evidence="8" id="KW-1185">Reference proteome</keyword>
<dbReference type="PANTHER" id="PTHR30250:SF11">
    <property type="entry name" value="O-ANTIGEN TRANSPORTER-RELATED"/>
    <property type="match status" value="1"/>
</dbReference>
<name>A0ABP8MG83_9BACT</name>